<dbReference type="AlphaFoldDB" id="A0AA46AEP7"/>
<accession>A0AA46AEP7</accession>
<name>A0AA46AEP7_9AQUI</name>
<evidence type="ECO:0000313" key="1">
    <source>
        <dbReference type="EMBL" id="SMP14083.1"/>
    </source>
</evidence>
<evidence type="ECO:0008006" key="3">
    <source>
        <dbReference type="Google" id="ProtNLM"/>
    </source>
</evidence>
<dbReference type="RefSeq" id="WP_265134607.1">
    <property type="nucleotide sequence ID" value="NZ_FXTX01000012.1"/>
</dbReference>
<organism evidence="1 2">
    <name type="scientific">Venenivibrio stagnispumantis</name>
    <dbReference type="NCBI Taxonomy" id="407998"/>
    <lineage>
        <taxon>Bacteria</taxon>
        <taxon>Pseudomonadati</taxon>
        <taxon>Aquificota</taxon>
        <taxon>Aquificia</taxon>
        <taxon>Aquificales</taxon>
        <taxon>Hydrogenothermaceae</taxon>
        <taxon>Venenivibrio</taxon>
    </lineage>
</organism>
<keyword evidence="2" id="KW-1185">Reference proteome</keyword>
<gene>
    <name evidence="1" type="ORF">SAMN06264868_11210</name>
</gene>
<evidence type="ECO:0000313" key="2">
    <source>
        <dbReference type="Proteomes" id="UP001157947"/>
    </source>
</evidence>
<comment type="caution">
    <text evidence="1">The sequence shown here is derived from an EMBL/GenBank/DDBJ whole genome shotgun (WGS) entry which is preliminary data.</text>
</comment>
<dbReference type="Proteomes" id="UP001157947">
    <property type="component" value="Unassembled WGS sequence"/>
</dbReference>
<proteinExistence type="predicted"/>
<sequence>MRLPIEMKIQQLIQEYPEVEALFKEYFKYFYDEKLDEILFKRLSVKGALNIIELDEAKKEEFLEKFNKIVTIKKEVSNNGKN</sequence>
<dbReference type="SUPFAM" id="SSF140683">
    <property type="entry name" value="SP0561-like"/>
    <property type="match status" value="1"/>
</dbReference>
<protein>
    <recommendedName>
        <fullName evidence="3">DUF1858 domain-containing protein</fullName>
    </recommendedName>
</protein>
<dbReference type="InterPro" id="IPR038062">
    <property type="entry name" value="ScdA-like_N_sf"/>
</dbReference>
<reference evidence="1" key="1">
    <citation type="submission" date="2017-05" db="EMBL/GenBank/DDBJ databases">
        <authorList>
            <person name="Varghese N."/>
            <person name="Submissions S."/>
        </authorList>
    </citation>
    <scope>NUCLEOTIDE SEQUENCE</scope>
    <source>
        <strain evidence="1">DSM 18763</strain>
    </source>
</reference>
<dbReference type="EMBL" id="FXTX01000012">
    <property type="protein sequence ID" value="SMP14083.1"/>
    <property type="molecule type" value="Genomic_DNA"/>
</dbReference>